<feature type="compositionally biased region" description="Low complexity" evidence="2">
    <location>
        <begin position="1287"/>
        <end position="1310"/>
    </location>
</feature>
<feature type="region of interest" description="Disordered" evidence="2">
    <location>
        <begin position="1240"/>
        <end position="1370"/>
    </location>
</feature>
<feature type="region of interest" description="Disordered" evidence="2">
    <location>
        <begin position="599"/>
        <end position="640"/>
    </location>
</feature>
<feature type="compositionally biased region" description="Acidic residues" evidence="2">
    <location>
        <begin position="1204"/>
        <end position="1218"/>
    </location>
</feature>
<dbReference type="Proteomes" id="UP001595075">
    <property type="component" value="Unassembled WGS sequence"/>
</dbReference>
<feature type="region of interest" description="Disordered" evidence="2">
    <location>
        <begin position="697"/>
        <end position="718"/>
    </location>
</feature>
<feature type="compositionally biased region" description="Basic and acidic residues" evidence="2">
    <location>
        <begin position="1323"/>
        <end position="1337"/>
    </location>
</feature>
<feature type="region of interest" description="Disordered" evidence="2">
    <location>
        <begin position="1162"/>
        <end position="1222"/>
    </location>
</feature>
<comment type="caution">
    <text evidence="3">The sequence shown here is derived from an EMBL/GenBank/DDBJ whole genome shotgun (WGS) entry which is preliminary data.</text>
</comment>
<feature type="compositionally biased region" description="Basic and acidic residues" evidence="2">
    <location>
        <begin position="1094"/>
        <end position="1113"/>
    </location>
</feature>
<feature type="region of interest" description="Disordered" evidence="2">
    <location>
        <begin position="276"/>
        <end position="308"/>
    </location>
</feature>
<reference evidence="3 4" key="1">
    <citation type="journal article" date="2024" name="Commun. Biol.">
        <title>Comparative genomic analysis of thermophilic fungi reveals convergent evolutionary adaptations and gene losses.</title>
        <authorList>
            <person name="Steindorff A.S."/>
            <person name="Aguilar-Pontes M.V."/>
            <person name="Robinson A.J."/>
            <person name="Andreopoulos B."/>
            <person name="LaButti K."/>
            <person name="Kuo A."/>
            <person name="Mondo S."/>
            <person name="Riley R."/>
            <person name="Otillar R."/>
            <person name="Haridas S."/>
            <person name="Lipzen A."/>
            <person name="Grimwood J."/>
            <person name="Schmutz J."/>
            <person name="Clum A."/>
            <person name="Reid I.D."/>
            <person name="Moisan M.C."/>
            <person name="Butler G."/>
            <person name="Nguyen T.T.M."/>
            <person name="Dewar K."/>
            <person name="Conant G."/>
            <person name="Drula E."/>
            <person name="Henrissat B."/>
            <person name="Hansel C."/>
            <person name="Singer S."/>
            <person name="Hutchinson M.I."/>
            <person name="de Vries R.P."/>
            <person name="Natvig D.O."/>
            <person name="Powell A.J."/>
            <person name="Tsang A."/>
            <person name="Grigoriev I.V."/>
        </authorList>
    </citation>
    <scope>NUCLEOTIDE SEQUENCE [LARGE SCALE GENOMIC DNA]</scope>
    <source>
        <strain evidence="3 4">CBS 494.80</strain>
    </source>
</reference>
<feature type="region of interest" description="Disordered" evidence="2">
    <location>
        <begin position="1094"/>
        <end position="1144"/>
    </location>
</feature>
<evidence type="ECO:0000313" key="4">
    <source>
        <dbReference type="Proteomes" id="UP001595075"/>
    </source>
</evidence>
<gene>
    <name evidence="3" type="ORF">VTL71DRAFT_7912</name>
</gene>
<protein>
    <submittedName>
        <fullName evidence="3">Uncharacterized protein</fullName>
    </submittedName>
</protein>
<organism evidence="3 4">
    <name type="scientific">Oculimacula yallundae</name>
    <dbReference type="NCBI Taxonomy" id="86028"/>
    <lineage>
        <taxon>Eukaryota</taxon>
        <taxon>Fungi</taxon>
        <taxon>Dikarya</taxon>
        <taxon>Ascomycota</taxon>
        <taxon>Pezizomycotina</taxon>
        <taxon>Leotiomycetes</taxon>
        <taxon>Helotiales</taxon>
        <taxon>Ploettnerulaceae</taxon>
        <taxon>Oculimacula</taxon>
    </lineage>
</organism>
<name>A0ABR4CYJ7_9HELO</name>
<dbReference type="PANTHER" id="PTHR23159">
    <property type="entry name" value="CENTROSOMAL PROTEIN 2"/>
    <property type="match status" value="1"/>
</dbReference>
<dbReference type="PANTHER" id="PTHR23159:SF60">
    <property type="entry name" value="SPINDLE ASSEMBLY ABNORMAL PROTEIN 4"/>
    <property type="match status" value="1"/>
</dbReference>
<evidence type="ECO:0000256" key="2">
    <source>
        <dbReference type="SAM" id="MobiDB-lite"/>
    </source>
</evidence>
<dbReference type="EMBL" id="JAZHXI010000002">
    <property type="protein sequence ID" value="KAL2074134.1"/>
    <property type="molecule type" value="Genomic_DNA"/>
</dbReference>
<proteinExistence type="predicted"/>
<evidence type="ECO:0000256" key="1">
    <source>
        <dbReference type="SAM" id="Coils"/>
    </source>
</evidence>
<keyword evidence="4" id="KW-1185">Reference proteome</keyword>
<evidence type="ECO:0000313" key="3">
    <source>
        <dbReference type="EMBL" id="KAL2074134.1"/>
    </source>
</evidence>
<keyword evidence="1" id="KW-0175">Coiled coil</keyword>
<sequence>MTESISPKAQSWIDTEAAKTRLNLLGIGQSGQETVQLLLQDAKYAYETINARQMENAELKAHLILANERASTAERAAETNAVEAVKSKGADSVENARLREQVRMLKAAGGDTSLNGFSDATLKELVDFANTVTDAGPTFVEEFRRLLGHQGQSEYAGAKNRFTGAGRCQLDFDEYINLFDGMVEKSWVLQETIAILQTKIRTEATKSVYQGDSPIHIDAEIKRLARLLDEANAEAEHYRVLALENTRLAKELSTAKIDAELAQQGALELQAQLDANSRYSQPSHSPEPGRGYDPNDGPDSPHFPITPDTPEELELQQRVNDLEDDVAGLLIKLGNAQDENEELKNGDRDKDLEDCRETVRKLKEEKKTGGNGDQLKALQKQLKALQELRKFDKIAIARLTEVAEQANSDVVIEKAELQRLLDECNAAHTIAAATPTANPVSKAEVTKLKKEIKELKAERDDLRTQLDDIGEDPSEEAETIKGLRAEIKEINKALAKAKRDLKKCGKKTAEFEAEALRLNDALEESVATANRIRGERTAAREERNALRVRVQEAEEALDDDSGELQAQLEDARRNARTAEAAHTNILALNAELTVERDAARAQLKSKSDDEESDSGDKESNYDYEESISEDGATIPDDEETKRLRDEIKKLKRDLEDTRRLLEGTRVFVKAENDRFVAQINQLQDALATAREQLQSLQTALEDATSSDENESDRNKRLANRLQEAEANIRSLEQALEIQTPAANDAEAAELRMQLATAQTDIQRLANLTPEGEEFENQRAEIQRLTELLQDCDDARRRLTLAEADVKRLQELHDKNHGQGQSENVVDDCPEQLRKYHETEIARLRKQVGSDTQVSRLQYRIEQLSREIGANIANLATARGEIRKLTAQLQEGSPETDADLRRRITDCNKEAEKRDSEYGELLAYRAHDELRLRDAEDIKQDLDNEVAALKLLITKLQSGLTDCLEKNPNSDNQELVKALQESERAQEERLLNRPPQGDDISSSIHLKQAYKEIDRLTNQVQTLWSAEYSAEVWQLSEDERNAHKNQVEDLESQIAELQQQIEELKKKNAELADELRIQKASFNTILEAVARETAKGKNVIGKDENAEPEQRGLFDENVDSGEGENSPSDPPQIITPPGHSIPNAELRTGFWAPRTAAQAAEHAASYRLRPFTPYPPRDPNRRMCGHRRAYGNPEEQSPKGPDSESGCEEDPEDSEDYQVEETPSKAAAICKCLPIPFRPPGPSPAPIYLSKPQAHPTLPADSGEKPIECYPPGNASRSNRNIFDGISKPEVQVPSKPSSSPSDTSSKPATKPTKKKTATTETSQETKSEVPVVVERRVTRSSTPGGLKRKEVPEQKVVKEKAGDKRRKMSE</sequence>
<dbReference type="Gene3D" id="1.10.287.1490">
    <property type="match status" value="1"/>
</dbReference>
<accession>A0ABR4CYJ7</accession>
<feature type="coiled-coil region" evidence="1">
    <location>
        <begin position="1032"/>
        <end position="1080"/>
    </location>
</feature>
<feature type="compositionally biased region" description="Basic and acidic residues" evidence="2">
    <location>
        <begin position="1347"/>
        <end position="1370"/>
    </location>
</feature>